<evidence type="ECO:0000256" key="7">
    <source>
        <dbReference type="ARBA" id="ARBA00022840"/>
    </source>
</evidence>
<dbReference type="InterPro" id="IPR014729">
    <property type="entry name" value="Rossmann-like_a/b/a_fold"/>
</dbReference>
<dbReference type="SUPFAM" id="SSF52374">
    <property type="entry name" value="Nucleotidylyl transferase"/>
    <property type="match status" value="1"/>
</dbReference>
<dbReference type="InterPro" id="IPR035684">
    <property type="entry name" value="ArgRS_core"/>
</dbReference>
<keyword evidence="5 11" id="KW-0436">Ligase</keyword>
<evidence type="ECO:0000256" key="1">
    <source>
        <dbReference type="ARBA" id="ARBA00004496"/>
    </source>
</evidence>
<dbReference type="InterPro" id="IPR036695">
    <property type="entry name" value="Arg-tRNA-synth_N_sf"/>
</dbReference>
<evidence type="ECO:0000256" key="11">
    <source>
        <dbReference type="HAMAP-Rule" id="MF_00123"/>
    </source>
</evidence>
<dbReference type="FunFam" id="1.10.730.10:FF:000008">
    <property type="entry name" value="Arginine--tRNA ligase"/>
    <property type="match status" value="1"/>
</dbReference>
<dbReference type="InterPro" id="IPR001412">
    <property type="entry name" value="aa-tRNA-synth_I_CS"/>
</dbReference>
<dbReference type="GO" id="GO:0004814">
    <property type="term" value="F:arginine-tRNA ligase activity"/>
    <property type="evidence" value="ECO:0007669"/>
    <property type="project" value="UniProtKB-UniRule"/>
</dbReference>
<dbReference type="Pfam" id="PF03485">
    <property type="entry name" value="Arg_tRNA_synt_N"/>
    <property type="match status" value="1"/>
</dbReference>
<proteinExistence type="inferred from homology"/>
<dbReference type="NCBIfam" id="TIGR00456">
    <property type="entry name" value="argS"/>
    <property type="match status" value="1"/>
</dbReference>
<dbReference type="PROSITE" id="PS00178">
    <property type="entry name" value="AA_TRNA_LIGASE_I"/>
    <property type="match status" value="1"/>
</dbReference>
<accession>A0A227KPD5</accession>
<reference evidence="16" key="1">
    <citation type="submission" date="2017-05" db="EMBL/GenBank/DDBJ databases">
        <title>Improved OligoMM genomes.</title>
        <authorList>
            <person name="Garzetti D."/>
        </authorList>
    </citation>
    <scope>NUCLEOTIDE SEQUENCE [LARGE SCALE GENOMIC DNA]</scope>
    <source>
        <strain evidence="16">YL45</strain>
    </source>
</reference>
<dbReference type="GO" id="GO:0006420">
    <property type="term" value="P:arginyl-tRNA aminoacylation"/>
    <property type="evidence" value="ECO:0007669"/>
    <property type="project" value="UniProtKB-UniRule"/>
</dbReference>
<evidence type="ECO:0000256" key="10">
    <source>
        <dbReference type="ARBA" id="ARBA00049339"/>
    </source>
</evidence>
<evidence type="ECO:0000256" key="5">
    <source>
        <dbReference type="ARBA" id="ARBA00022598"/>
    </source>
</evidence>
<dbReference type="EMBL" id="NHMP01000002">
    <property type="protein sequence ID" value="OXE50071.1"/>
    <property type="molecule type" value="Genomic_DNA"/>
</dbReference>
<feature type="domain" description="Arginyl tRNA synthetase N-terminal" evidence="14">
    <location>
        <begin position="7"/>
        <end position="93"/>
    </location>
</feature>
<dbReference type="SUPFAM" id="SSF55190">
    <property type="entry name" value="Arginyl-tRNA synthetase (ArgRS), N-terminal 'additional' domain"/>
    <property type="match status" value="1"/>
</dbReference>
<gene>
    <name evidence="11" type="primary">argS</name>
    <name evidence="15" type="ORF">ADH67_03435</name>
</gene>
<comment type="subcellular location">
    <subcellularLocation>
        <location evidence="1 11">Cytoplasm</location>
    </subcellularLocation>
</comment>
<keyword evidence="16" id="KW-1185">Reference proteome</keyword>
<protein>
    <recommendedName>
        <fullName evidence="11">Arginine--tRNA ligase</fullName>
        <ecNumber evidence="11">6.1.1.19</ecNumber>
    </recommendedName>
    <alternativeName>
        <fullName evidence="11">Arginyl-tRNA synthetase</fullName>
        <shortName evidence="11">ArgRS</shortName>
    </alternativeName>
</protein>
<keyword evidence="6 11" id="KW-0547">Nucleotide-binding</keyword>
<dbReference type="RefSeq" id="WP_066594848.1">
    <property type="nucleotide sequence ID" value="NZ_CAJTBZ010000035.1"/>
</dbReference>
<sequence length="577" mass="64093">MLNTQKDYISSLFTEALKEIGAPETARVILEKPKQAAHGDVACTVALQCAKAMKKAPRDIAAQLVEKINAQPGTKTFFKNIEIAGPGFINMTLSDHAKQEVVKVVLEEGAKFGCLPTDKDKTILIEFVSANPTGPLHLGHARQGALGDVLTNLFKSQGWVVSREFYYNDAGVQIQKLTDSVQARAKEILGKDVKFPGDGYQGEYIRDIAQKYLDKESFTAFDGEPIHSSGNIDDLENIRKYAVAYLRNEQYNDLQAFGVSFDNYFLESSLYRDGRVQNAVAAIDKAGKLYEKDGALWFKSTDFGDDKDRVVKKTDGTYTYFVPDVAYHLNKFERGFKKALNIQGTDHFGTVARVRAGIQAAAPAFNFEVPKDFPAYLLHTMLHVIKDGQEVKMSKRAGTYVTLRDLITWIGKDAARLFLVNRKSDAEFNLDIDLAQSQSDENPVYYLQYAHARICSIFAQAAEKGFKVPSEQQASSFDLSVLTAPSELALMNLLSDYPNVLASSANELAPHSLVAYLSDLASKFHSFYNSERVLVEDEKTRNARLALLLAVQQVFKNGLGILGVSAPERLDRADKEQ</sequence>
<dbReference type="Pfam" id="PF00750">
    <property type="entry name" value="tRNA-synt_1d"/>
    <property type="match status" value="1"/>
</dbReference>
<dbReference type="Gene3D" id="3.30.1360.70">
    <property type="entry name" value="Arginyl tRNA synthetase N-terminal domain"/>
    <property type="match status" value="1"/>
</dbReference>
<dbReference type="InterPro" id="IPR005148">
    <property type="entry name" value="Arg-tRNA-synth_N"/>
</dbReference>
<evidence type="ECO:0000256" key="9">
    <source>
        <dbReference type="ARBA" id="ARBA00023146"/>
    </source>
</evidence>
<dbReference type="CDD" id="cd07956">
    <property type="entry name" value="Anticodon_Ia_Arg"/>
    <property type="match status" value="1"/>
</dbReference>
<dbReference type="Gene3D" id="1.10.730.10">
    <property type="entry name" value="Isoleucyl-tRNA Synthetase, Domain 1"/>
    <property type="match status" value="1"/>
</dbReference>
<evidence type="ECO:0000256" key="3">
    <source>
        <dbReference type="ARBA" id="ARBA00011245"/>
    </source>
</evidence>
<dbReference type="GO" id="GO:0005737">
    <property type="term" value="C:cytoplasm"/>
    <property type="evidence" value="ECO:0007669"/>
    <property type="project" value="UniProtKB-SubCell"/>
</dbReference>
<dbReference type="PRINTS" id="PR01038">
    <property type="entry name" value="TRNASYNTHARG"/>
</dbReference>
<evidence type="ECO:0000313" key="16">
    <source>
        <dbReference type="Proteomes" id="UP000214610"/>
    </source>
</evidence>
<name>A0A227KPD5_9BURK</name>
<evidence type="ECO:0000313" key="15">
    <source>
        <dbReference type="EMBL" id="OXE50071.1"/>
    </source>
</evidence>
<dbReference type="InterPro" id="IPR001278">
    <property type="entry name" value="Arg-tRNA-ligase"/>
</dbReference>
<dbReference type="InterPro" id="IPR008909">
    <property type="entry name" value="DALR_anticod-bd"/>
</dbReference>
<comment type="similarity">
    <text evidence="2 11 12">Belongs to the class-I aminoacyl-tRNA synthetase family.</text>
</comment>
<keyword evidence="4 11" id="KW-0963">Cytoplasm</keyword>
<dbReference type="PANTHER" id="PTHR11956:SF5">
    <property type="entry name" value="ARGININE--TRNA LIGASE, CYTOPLASMIC"/>
    <property type="match status" value="1"/>
</dbReference>
<dbReference type="GO" id="GO:0005524">
    <property type="term" value="F:ATP binding"/>
    <property type="evidence" value="ECO:0007669"/>
    <property type="project" value="UniProtKB-UniRule"/>
</dbReference>
<evidence type="ECO:0000256" key="8">
    <source>
        <dbReference type="ARBA" id="ARBA00022917"/>
    </source>
</evidence>
<dbReference type="GeneID" id="78362530"/>
<feature type="short sequence motif" description="'HIGH' region" evidence="11">
    <location>
        <begin position="130"/>
        <end position="140"/>
    </location>
</feature>
<comment type="caution">
    <text evidence="15">The sequence shown here is derived from an EMBL/GenBank/DDBJ whole genome shotgun (WGS) entry which is preliminary data.</text>
</comment>
<organism evidence="15 16">
    <name type="scientific">Turicimonas muris</name>
    <dbReference type="NCBI Taxonomy" id="1796652"/>
    <lineage>
        <taxon>Bacteria</taxon>
        <taxon>Pseudomonadati</taxon>
        <taxon>Pseudomonadota</taxon>
        <taxon>Betaproteobacteria</taxon>
        <taxon>Burkholderiales</taxon>
        <taxon>Sutterellaceae</taxon>
        <taxon>Turicimonas</taxon>
    </lineage>
</organism>
<keyword evidence="8 11" id="KW-0648">Protein biosynthesis</keyword>
<dbReference type="SMART" id="SM00836">
    <property type="entry name" value="DALR_1"/>
    <property type="match status" value="1"/>
</dbReference>
<dbReference type="Gene3D" id="3.40.50.620">
    <property type="entry name" value="HUPs"/>
    <property type="match status" value="1"/>
</dbReference>
<comment type="catalytic activity">
    <reaction evidence="10 11">
        <text>tRNA(Arg) + L-arginine + ATP = L-arginyl-tRNA(Arg) + AMP + diphosphate</text>
        <dbReference type="Rhea" id="RHEA:20301"/>
        <dbReference type="Rhea" id="RHEA-COMP:9658"/>
        <dbReference type="Rhea" id="RHEA-COMP:9673"/>
        <dbReference type="ChEBI" id="CHEBI:30616"/>
        <dbReference type="ChEBI" id="CHEBI:32682"/>
        <dbReference type="ChEBI" id="CHEBI:33019"/>
        <dbReference type="ChEBI" id="CHEBI:78442"/>
        <dbReference type="ChEBI" id="CHEBI:78513"/>
        <dbReference type="ChEBI" id="CHEBI:456215"/>
        <dbReference type="EC" id="6.1.1.19"/>
    </reaction>
</comment>
<evidence type="ECO:0000256" key="6">
    <source>
        <dbReference type="ARBA" id="ARBA00022741"/>
    </source>
</evidence>
<feature type="domain" description="DALR anticodon binding" evidence="13">
    <location>
        <begin position="447"/>
        <end position="570"/>
    </location>
</feature>
<evidence type="ECO:0000259" key="13">
    <source>
        <dbReference type="SMART" id="SM00836"/>
    </source>
</evidence>
<dbReference type="Proteomes" id="UP000214610">
    <property type="component" value="Unassembled WGS sequence"/>
</dbReference>
<dbReference type="Pfam" id="PF05746">
    <property type="entry name" value="DALR_1"/>
    <property type="match status" value="1"/>
</dbReference>
<dbReference type="CDD" id="cd00671">
    <property type="entry name" value="ArgRS_core"/>
    <property type="match status" value="1"/>
</dbReference>
<comment type="subunit">
    <text evidence="3 11">Monomer.</text>
</comment>
<evidence type="ECO:0000256" key="4">
    <source>
        <dbReference type="ARBA" id="ARBA00022490"/>
    </source>
</evidence>
<dbReference type="SUPFAM" id="SSF47323">
    <property type="entry name" value="Anticodon-binding domain of a subclass of class I aminoacyl-tRNA synthetases"/>
    <property type="match status" value="1"/>
</dbReference>
<keyword evidence="9 11" id="KW-0030">Aminoacyl-tRNA synthetase</keyword>
<dbReference type="AlphaFoldDB" id="A0A227KPD5"/>
<dbReference type="PANTHER" id="PTHR11956">
    <property type="entry name" value="ARGINYL-TRNA SYNTHETASE"/>
    <property type="match status" value="1"/>
</dbReference>
<dbReference type="HAMAP" id="MF_00123">
    <property type="entry name" value="Arg_tRNA_synth"/>
    <property type="match status" value="1"/>
</dbReference>
<dbReference type="SMART" id="SM01016">
    <property type="entry name" value="Arg_tRNA_synt_N"/>
    <property type="match status" value="1"/>
</dbReference>
<evidence type="ECO:0000259" key="14">
    <source>
        <dbReference type="SMART" id="SM01016"/>
    </source>
</evidence>
<evidence type="ECO:0000256" key="12">
    <source>
        <dbReference type="RuleBase" id="RU363038"/>
    </source>
</evidence>
<dbReference type="EC" id="6.1.1.19" evidence="11"/>
<dbReference type="FunFam" id="3.40.50.620:FF:000062">
    <property type="entry name" value="Arginine--tRNA ligase"/>
    <property type="match status" value="1"/>
</dbReference>
<keyword evidence="7 11" id="KW-0067">ATP-binding</keyword>
<evidence type="ECO:0000256" key="2">
    <source>
        <dbReference type="ARBA" id="ARBA00005594"/>
    </source>
</evidence>
<dbReference type="InterPro" id="IPR009080">
    <property type="entry name" value="tRNAsynth_Ia_anticodon-bd"/>
</dbReference>